<keyword evidence="4" id="KW-0808">Transferase</keyword>
<name>A0A0F9HCN4_9ZZZZ</name>
<reference evidence="8" key="1">
    <citation type="journal article" date="2015" name="Nature">
        <title>Complex archaea that bridge the gap between prokaryotes and eukaryotes.</title>
        <authorList>
            <person name="Spang A."/>
            <person name="Saw J.H."/>
            <person name="Jorgensen S.L."/>
            <person name="Zaremba-Niedzwiedzka K."/>
            <person name="Martijn J."/>
            <person name="Lind A.E."/>
            <person name="van Eijk R."/>
            <person name="Schleper C."/>
            <person name="Guy L."/>
            <person name="Ettema T.J."/>
        </authorList>
    </citation>
    <scope>NUCLEOTIDE SEQUENCE</scope>
</reference>
<comment type="caution">
    <text evidence="8">The sequence shown here is derived from an EMBL/GenBank/DDBJ whole genome shotgun (WGS) entry which is preliminary data.</text>
</comment>
<dbReference type="AlphaFoldDB" id="A0A0F9HCN4"/>
<dbReference type="GO" id="GO:0004588">
    <property type="term" value="F:orotate phosphoribosyltransferase activity"/>
    <property type="evidence" value="ECO:0007669"/>
    <property type="project" value="UniProtKB-EC"/>
</dbReference>
<accession>A0A0F9HCN4</accession>
<proteinExistence type="inferred from homology"/>
<dbReference type="InterPro" id="IPR004467">
    <property type="entry name" value="Or_phspho_trans_dom"/>
</dbReference>
<dbReference type="InterPro" id="IPR023031">
    <property type="entry name" value="OPRT"/>
</dbReference>
<dbReference type="PANTHER" id="PTHR19278:SF9">
    <property type="entry name" value="URIDINE 5'-MONOPHOSPHATE SYNTHASE"/>
    <property type="match status" value="1"/>
</dbReference>
<dbReference type="NCBIfam" id="TIGR00336">
    <property type="entry name" value="pyrE"/>
    <property type="match status" value="1"/>
</dbReference>
<keyword evidence="3" id="KW-0328">Glycosyltransferase</keyword>
<dbReference type="InterPro" id="IPR029057">
    <property type="entry name" value="PRTase-like"/>
</dbReference>
<evidence type="ECO:0000256" key="5">
    <source>
        <dbReference type="ARBA" id="ARBA00022842"/>
    </source>
</evidence>
<protein>
    <recommendedName>
        <fullName evidence="2">orotate phosphoribosyltransferase</fullName>
        <ecNumber evidence="2">2.4.2.10</ecNumber>
    </recommendedName>
</protein>
<dbReference type="CDD" id="cd06223">
    <property type="entry name" value="PRTases_typeI"/>
    <property type="match status" value="1"/>
</dbReference>
<dbReference type="Pfam" id="PF00156">
    <property type="entry name" value="Pribosyltran"/>
    <property type="match status" value="1"/>
</dbReference>
<feature type="domain" description="Phosphoribosyltransferase" evidence="7">
    <location>
        <begin position="101"/>
        <end position="171"/>
    </location>
</feature>
<evidence type="ECO:0000256" key="2">
    <source>
        <dbReference type="ARBA" id="ARBA00011971"/>
    </source>
</evidence>
<dbReference type="FunFam" id="3.40.50.2020:FF:000029">
    <property type="entry name" value="Orotate phosphoribosyltransferase"/>
    <property type="match status" value="1"/>
</dbReference>
<organism evidence="8">
    <name type="scientific">marine sediment metagenome</name>
    <dbReference type="NCBI Taxonomy" id="412755"/>
    <lineage>
        <taxon>unclassified sequences</taxon>
        <taxon>metagenomes</taxon>
        <taxon>ecological metagenomes</taxon>
    </lineage>
</organism>
<evidence type="ECO:0000313" key="8">
    <source>
        <dbReference type="EMBL" id="KKL72857.1"/>
    </source>
</evidence>
<dbReference type="PANTHER" id="PTHR19278">
    <property type="entry name" value="OROTATE PHOSPHORIBOSYLTRANSFERASE"/>
    <property type="match status" value="1"/>
</dbReference>
<gene>
    <name evidence="8" type="ORF">LCGC14_2080720</name>
</gene>
<dbReference type="Gene3D" id="3.40.50.2020">
    <property type="match status" value="1"/>
</dbReference>
<keyword evidence="5" id="KW-0460">Magnesium</keyword>
<dbReference type="GO" id="GO:0044205">
    <property type="term" value="P:'de novo' UMP biosynthetic process"/>
    <property type="evidence" value="ECO:0007669"/>
    <property type="project" value="UniProtKB-UniPathway"/>
</dbReference>
<evidence type="ECO:0000256" key="6">
    <source>
        <dbReference type="ARBA" id="ARBA00022975"/>
    </source>
</evidence>
<dbReference type="EMBL" id="LAZR01025141">
    <property type="protein sequence ID" value="KKL72857.1"/>
    <property type="molecule type" value="Genomic_DNA"/>
</dbReference>
<evidence type="ECO:0000256" key="3">
    <source>
        <dbReference type="ARBA" id="ARBA00022676"/>
    </source>
</evidence>
<dbReference type="GO" id="GO:0019856">
    <property type="term" value="P:pyrimidine nucleobase biosynthetic process"/>
    <property type="evidence" value="ECO:0007669"/>
    <property type="project" value="TreeGrafter"/>
</dbReference>
<comment type="pathway">
    <text evidence="1">Pyrimidine metabolism; UMP biosynthesis via de novo pathway; UMP from orotate: step 1/2.</text>
</comment>
<dbReference type="SUPFAM" id="SSF53271">
    <property type="entry name" value="PRTase-like"/>
    <property type="match status" value="1"/>
</dbReference>
<dbReference type="HAMAP" id="MF_01208">
    <property type="entry name" value="PyrE"/>
    <property type="match status" value="1"/>
</dbReference>
<sequence>MNTDKTLASQEYREDDREKLKGLLKEAIVFKETTLASGKKSHYYLDARLITLSSVGALLVSRVLLNMLQDYDVDAIGGMTMGADPIVSAVAVLGCLEDMSIDAFIVRKQAKEHGRQKQVEGPSIKGKKVVIVDDVVTSGGSLLQTVDAAQSAGAEVVLTTCLVDRQEGARDLLDKRDLKFEPVFTVKELL</sequence>
<evidence type="ECO:0000256" key="1">
    <source>
        <dbReference type="ARBA" id="ARBA00004889"/>
    </source>
</evidence>
<dbReference type="EC" id="2.4.2.10" evidence="2"/>
<evidence type="ECO:0000256" key="4">
    <source>
        <dbReference type="ARBA" id="ARBA00022679"/>
    </source>
</evidence>
<dbReference type="UniPathway" id="UPA00070">
    <property type="reaction ID" value="UER00119"/>
</dbReference>
<dbReference type="InterPro" id="IPR000836">
    <property type="entry name" value="PRTase_dom"/>
</dbReference>
<keyword evidence="6" id="KW-0665">Pyrimidine biosynthesis</keyword>
<evidence type="ECO:0000259" key="7">
    <source>
        <dbReference type="Pfam" id="PF00156"/>
    </source>
</evidence>